<keyword evidence="2" id="KW-0472">Membrane</keyword>
<accession>A0AAW0YV98</accession>
<evidence type="ECO:0000313" key="4">
    <source>
        <dbReference type="Proteomes" id="UP001388673"/>
    </source>
</evidence>
<gene>
    <name evidence="3" type="ORF">IAR55_005717</name>
</gene>
<evidence type="ECO:0000256" key="1">
    <source>
        <dbReference type="SAM" id="MobiDB-lite"/>
    </source>
</evidence>
<feature type="transmembrane region" description="Helical" evidence="2">
    <location>
        <begin position="12"/>
        <end position="35"/>
    </location>
</feature>
<evidence type="ECO:0000256" key="2">
    <source>
        <dbReference type="SAM" id="Phobius"/>
    </source>
</evidence>
<evidence type="ECO:0008006" key="5">
    <source>
        <dbReference type="Google" id="ProtNLM"/>
    </source>
</evidence>
<feature type="region of interest" description="Disordered" evidence="1">
    <location>
        <begin position="173"/>
        <end position="218"/>
    </location>
</feature>
<dbReference type="GeneID" id="92182975"/>
<feature type="transmembrane region" description="Helical" evidence="2">
    <location>
        <begin position="47"/>
        <end position="70"/>
    </location>
</feature>
<dbReference type="RefSeq" id="XP_066800580.1">
    <property type="nucleotide sequence ID" value="XM_066948807.1"/>
</dbReference>
<dbReference type="KEGG" id="kne:92182975"/>
<keyword evidence="2" id="KW-0812">Transmembrane</keyword>
<comment type="caution">
    <text evidence="3">The sequence shown here is derived from an EMBL/GenBank/DDBJ whole genome shotgun (WGS) entry which is preliminary data.</text>
</comment>
<protein>
    <recommendedName>
        <fullName evidence="5">MARVEL domain-containing protein</fullName>
    </recommendedName>
</protein>
<sequence length="218" mass="23266">MSIISPLATSLKVFAAFWALCTLGISAGFIGRVNYDFGTYIVNNSNLAAGIALIAASTLALPYFLTVLFIQFTRPEHGLISTMLDTISLGVLFIFFLGATAALSRLQSIFTEYDRYIFAKLGSTTVGAGWAMTGIILAILLLEVIYTLKHFGGSHSVWRTPFNQLVRNGHSNTRVTSVSSKRGAGGTPASEPMSMSRAPTAGHISVPAPRQGSASQQN</sequence>
<name>A0AAW0YV98_9TREE</name>
<dbReference type="AlphaFoldDB" id="A0AAW0YV98"/>
<keyword evidence="2" id="KW-1133">Transmembrane helix</keyword>
<feature type="transmembrane region" description="Helical" evidence="2">
    <location>
        <begin position="126"/>
        <end position="146"/>
    </location>
</feature>
<dbReference type="EMBL" id="JBCAWK010000011">
    <property type="protein sequence ID" value="KAK8846630.1"/>
    <property type="molecule type" value="Genomic_DNA"/>
</dbReference>
<evidence type="ECO:0000313" key="3">
    <source>
        <dbReference type="EMBL" id="KAK8846630.1"/>
    </source>
</evidence>
<organism evidence="3 4">
    <name type="scientific">Kwoniella newhampshirensis</name>
    <dbReference type="NCBI Taxonomy" id="1651941"/>
    <lineage>
        <taxon>Eukaryota</taxon>
        <taxon>Fungi</taxon>
        <taxon>Dikarya</taxon>
        <taxon>Basidiomycota</taxon>
        <taxon>Agaricomycotina</taxon>
        <taxon>Tremellomycetes</taxon>
        <taxon>Tremellales</taxon>
        <taxon>Cryptococcaceae</taxon>
        <taxon>Kwoniella</taxon>
    </lineage>
</organism>
<reference evidence="3 4" key="1">
    <citation type="journal article" date="2024" name="bioRxiv">
        <title>Comparative genomics of Cryptococcus and Kwoniella reveals pathogenesis evolution and contrasting karyotype dynamics via intercentromeric recombination or chromosome fusion.</title>
        <authorList>
            <person name="Coelho M.A."/>
            <person name="David-Palma M."/>
            <person name="Shea T."/>
            <person name="Bowers K."/>
            <person name="McGinley-Smith S."/>
            <person name="Mohammad A.W."/>
            <person name="Gnirke A."/>
            <person name="Yurkov A.M."/>
            <person name="Nowrousian M."/>
            <person name="Sun S."/>
            <person name="Cuomo C.A."/>
            <person name="Heitman J."/>
        </authorList>
    </citation>
    <scope>NUCLEOTIDE SEQUENCE [LARGE SCALE GENOMIC DNA]</scope>
    <source>
        <strain evidence="3 4">CBS 13917</strain>
    </source>
</reference>
<proteinExistence type="predicted"/>
<feature type="transmembrane region" description="Helical" evidence="2">
    <location>
        <begin position="82"/>
        <end position="106"/>
    </location>
</feature>
<keyword evidence="4" id="KW-1185">Reference proteome</keyword>
<dbReference type="Proteomes" id="UP001388673">
    <property type="component" value="Unassembled WGS sequence"/>
</dbReference>